<dbReference type="InterPro" id="IPR037143">
    <property type="entry name" value="4-PPantetheinyl_Trfase_dom_sf"/>
</dbReference>
<dbReference type="PANTHER" id="PTHR12215:SF10">
    <property type="entry name" value="L-AMINOADIPATE-SEMIALDEHYDE DEHYDROGENASE-PHOSPHOPANTETHEINYL TRANSFERASE"/>
    <property type="match status" value="1"/>
</dbReference>
<dbReference type="InParanoid" id="A0A146G905"/>
<dbReference type="GO" id="GO:0008897">
    <property type="term" value="F:holo-[acyl-carrier-protein] synthase activity"/>
    <property type="evidence" value="ECO:0007669"/>
    <property type="project" value="InterPro"/>
</dbReference>
<proteinExistence type="inferred from homology"/>
<evidence type="ECO:0000313" key="4">
    <source>
        <dbReference type="EMBL" id="GAT33096.1"/>
    </source>
</evidence>
<comment type="similarity">
    <text evidence="1">Belongs to the P-Pant transferase superfamily. Gsp/Sfp/HetI/AcpT family.</text>
</comment>
<gene>
    <name evidence="4" type="ORF">TSACC_21504</name>
</gene>
<keyword evidence="2 4" id="KW-0808">Transferase</keyword>
<dbReference type="InterPro" id="IPR008278">
    <property type="entry name" value="4-PPantetheinyl_Trfase_dom"/>
</dbReference>
<dbReference type="GO" id="GO:0005829">
    <property type="term" value="C:cytosol"/>
    <property type="evidence" value="ECO:0007669"/>
    <property type="project" value="TreeGrafter"/>
</dbReference>
<evidence type="ECO:0000256" key="2">
    <source>
        <dbReference type="ARBA" id="ARBA00022679"/>
    </source>
</evidence>
<dbReference type="InterPro" id="IPR050559">
    <property type="entry name" value="P-Pant_transferase_sf"/>
</dbReference>
<accession>A0A146G905</accession>
<dbReference type="Pfam" id="PF01648">
    <property type="entry name" value="ACPS"/>
    <property type="match status" value="1"/>
</dbReference>
<reference evidence="5" key="1">
    <citation type="journal article" date="2017" name="Genome Announc.">
        <title>Draft Genome Sequence of Terrimicrobium sacchariphilum NM-5T, a Facultative Anaerobic Soil Bacterium of the Class Spartobacteria.</title>
        <authorList>
            <person name="Qiu Y.L."/>
            <person name="Tourlousse D.M."/>
            <person name="Matsuura N."/>
            <person name="Ohashi A."/>
            <person name="Sekiguchi Y."/>
        </authorList>
    </citation>
    <scope>NUCLEOTIDE SEQUENCE [LARGE SCALE GENOMIC DNA]</scope>
    <source>
        <strain evidence="5">NM-5</strain>
    </source>
</reference>
<dbReference type="OrthoDB" id="190168at2"/>
<dbReference type="Gene3D" id="3.90.470.20">
    <property type="entry name" value="4'-phosphopantetheinyl transferase domain"/>
    <property type="match status" value="2"/>
</dbReference>
<dbReference type="STRING" id="690879.TSACC_21504"/>
<sequence>MENIQIAAWNEMPGPLPVLDGHVDVWRIFPNLRNNRDLPEEELQRCEAINNALARQHELSSRIGVRRILGRYTGVLPSLLAFERAGRGKPFLAEGPQFNLSHTRDQILLGVSHQPVGLDVESRDRKVKAGDLAAKFFHKEELAAVMNHADSERVFLKYWVCKEATVKLSGDGIYHGLRDARIEMEGDSVRGTYCDREVCLSLFAPAPGFIAAVASWETHLTPRFFGLASDL</sequence>
<dbReference type="SUPFAM" id="SSF56214">
    <property type="entry name" value="4'-phosphopantetheinyl transferase"/>
    <property type="match status" value="2"/>
</dbReference>
<evidence type="ECO:0000259" key="3">
    <source>
        <dbReference type="Pfam" id="PF01648"/>
    </source>
</evidence>
<feature type="domain" description="4'-phosphopantetheinyl transferase" evidence="3">
    <location>
        <begin position="115"/>
        <end position="184"/>
    </location>
</feature>
<evidence type="ECO:0000256" key="1">
    <source>
        <dbReference type="ARBA" id="ARBA00010990"/>
    </source>
</evidence>
<name>A0A146G905_TERSA</name>
<dbReference type="Proteomes" id="UP000076023">
    <property type="component" value="Unassembled WGS sequence"/>
</dbReference>
<dbReference type="PANTHER" id="PTHR12215">
    <property type="entry name" value="PHOSPHOPANTETHEINE TRANSFERASE"/>
    <property type="match status" value="1"/>
</dbReference>
<evidence type="ECO:0000313" key="5">
    <source>
        <dbReference type="Proteomes" id="UP000076023"/>
    </source>
</evidence>
<dbReference type="EMBL" id="BDCO01000002">
    <property type="protein sequence ID" value="GAT33096.1"/>
    <property type="molecule type" value="Genomic_DNA"/>
</dbReference>
<protein>
    <submittedName>
        <fullName evidence="4">Phosphopantetheinyl transferase</fullName>
    </submittedName>
</protein>
<dbReference type="GO" id="GO:0019878">
    <property type="term" value="P:lysine biosynthetic process via aminoadipic acid"/>
    <property type="evidence" value="ECO:0007669"/>
    <property type="project" value="TreeGrafter"/>
</dbReference>
<dbReference type="GO" id="GO:0000287">
    <property type="term" value="F:magnesium ion binding"/>
    <property type="evidence" value="ECO:0007669"/>
    <property type="project" value="InterPro"/>
</dbReference>
<dbReference type="AlphaFoldDB" id="A0A146G905"/>
<dbReference type="RefSeq" id="WP_075078867.1">
    <property type="nucleotide sequence ID" value="NZ_BDCO01000002.1"/>
</dbReference>
<organism evidence="4 5">
    <name type="scientific">Terrimicrobium sacchariphilum</name>
    <dbReference type="NCBI Taxonomy" id="690879"/>
    <lineage>
        <taxon>Bacteria</taxon>
        <taxon>Pseudomonadati</taxon>
        <taxon>Verrucomicrobiota</taxon>
        <taxon>Terrimicrobiia</taxon>
        <taxon>Terrimicrobiales</taxon>
        <taxon>Terrimicrobiaceae</taxon>
        <taxon>Terrimicrobium</taxon>
    </lineage>
</organism>
<keyword evidence="5" id="KW-1185">Reference proteome</keyword>
<comment type="caution">
    <text evidence="4">The sequence shown here is derived from an EMBL/GenBank/DDBJ whole genome shotgun (WGS) entry which is preliminary data.</text>
</comment>